<reference evidence="1 2" key="1">
    <citation type="submission" date="2015-12" db="EMBL/GenBank/DDBJ databases">
        <title>Genome sequence of Corynebacterium AS 1.542.</title>
        <authorList>
            <person name="Yang J."/>
            <person name="Yang S."/>
        </authorList>
    </citation>
    <scope>NUCLEOTIDE SEQUENCE [LARGE SCALE GENOMIC DNA]</scope>
    <source>
        <strain evidence="1 2">AS 1.542</strain>
    </source>
</reference>
<dbReference type="Proteomes" id="UP000186091">
    <property type="component" value="Unassembled WGS sequence"/>
</dbReference>
<name>A0AB36I7V0_CORGT</name>
<comment type="caution">
    <text evidence="1">The sequence shown here is derived from an EMBL/GenBank/DDBJ whole genome shotgun (WGS) entry which is preliminary data.</text>
</comment>
<dbReference type="EMBL" id="LOQT01000032">
    <property type="protein sequence ID" value="OKX76944.1"/>
    <property type="molecule type" value="Genomic_DNA"/>
</dbReference>
<sequence>MAEGLVDHDHLRAKASIVLARGLGETPQIESQDVPLYVQDFLKSKGMKSRDIRSYDSAFGRVVSKAYLDRYGMSPKALY</sequence>
<proteinExistence type="predicted"/>
<accession>A0AB36I7V0</accession>
<evidence type="ECO:0000313" key="1">
    <source>
        <dbReference type="EMBL" id="OKX76944.1"/>
    </source>
</evidence>
<protein>
    <recommendedName>
        <fullName evidence="3">Integrase</fullName>
    </recommendedName>
</protein>
<dbReference type="AlphaFoldDB" id="A0AB36I7V0"/>
<evidence type="ECO:0008006" key="3">
    <source>
        <dbReference type="Google" id="ProtNLM"/>
    </source>
</evidence>
<evidence type="ECO:0000313" key="2">
    <source>
        <dbReference type="Proteomes" id="UP000186091"/>
    </source>
</evidence>
<organism evidence="1 2">
    <name type="scientific">Corynebacterium glutamicum</name>
    <name type="common">Brevibacterium saccharolyticum</name>
    <dbReference type="NCBI Taxonomy" id="1718"/>
    <lineage>
        <taxon>Bacteria</taxon>
        <taxon>Bacillati</taxon>
        <taxon>Actinomycetota</taxon>
        <taxon>Actinomycetes</taxon>
        <taxon>Mycobacteriales</taxon>
        <taxon>Corynebacteriaceae</taxon>
        <taxon>Corynebacterium</taxon>
    </lineage>
</organism>
<gene>
    <name evidence="1" type="ORF">AUP69_14675</name>
</gene>